<feature type="transmembrane region" description="Helical" evidence="7">
    <location>
        <begin position="270"/>
        <end position="291"/>
    </location>
</feature>
<keyword evidence="6 7" id="KW-0472">Membrane</keyword>
<proteinExistence type="inferred from homology"/>
<dbReference type="AlphaFoldDB" id="A0A5B8M7E2"/>
<reference evidence="10 11" key="1">
    <citation type="submission" date="2019-07" db="EMBL/GenBank/DDBJ databases">
        <title>Full genome sequence of Humibacter sp. WJ7-1.</title>
        <authorList>
            <person name="Im W.-T."/>
        </authorList>
    </citation>
    <scope>NUCLEOTIDE SEQUENCE [LARGE SCALE GENOMIC DNA]</scope>
    <source>
        <strain evidence="10 11">WJ7-1</strain>
    </source>
</reference>
<evidence type="ECO:0000256" key="8">
    <source>
        <dbReference type="SAM" id="MobiDB-lite"/>
    </source>
</evidence>
<keyword evidence="3" id="KW-1003">Cell membrane</keyword>
<evidence type="ECO:0000256" key="2">
    <source>
        <dbReference type="ARBA" id="ARBA00022448"/>
    </source>
</evidence>
<dbReference type="EMBL" id="CP042305">
    <property type="protein sequence ID" value="QDZ16343.1"/>
    <property type="molecule type" value="Genomic_DNA"/>
</dbReference>
<keyword evidence="11" id="KW-1185">Reference proteome</keyword>
<dbReference type="KEGG" id="huw:FPZ11_17705"/>
<feature type="region of interest" description="Disordered" evidence="8">
    <location>
        <begin position="1"/>
        <end position="24"/>
    </location>
</feature>
<name>A0A5B8M7E2_9MICO</name>
<dbReference type="InterPro" id="IPR035906">
    <property type="entry name" value="MetI-like_sf"/>
</dbReference>
<dbReference type="SUPFAM" id="SSF161098">
    <property type="entry name" value="MetI-like"/>
    <property type="match status" value="1"/>
</dbReference>
<feature type="transmembrane region" description="Helical" evidence="7">
    <location>
        <begin position="217"/>
        <end position="237"/>
    </location>
</feature>
<evidence type="ECO:0000256" key="4">
    <source>
        <dbReference type="ARBA" id="ARBA00022692"/>
    </source>
</evidence>
<evidence type="ECO:0000256" key="3">
    <source>
        <dbReference type="ARBA" id="ARBA00022475"/>
    </source>
</evidence>
<feature type="transmembrane region" description="Helical" evidence="7">
    <location>
        <begin position="102"/>
        <end position="122"/>
    </location>
</feature>
<sequence>MTQATIDGRGRAARASIGKDARGGREQARRAPGLVPTIILIVGSLYCVLPVLWILIASTKSNGELFSTPPLLPSFSGSFWDNLAGILTYDNGIWLRWALNTVIYAVGGGLVSTLIAGAAGYALGKYTFWGSKTIFRTIVAAVLLPPVLLAVPQYLLLAQVGLTNTYWSVLLPQLVSPFAIYLCKIYAEASVPDEIVEAARIDGASEWRIFHSVGLRLMFPALITVFLIQFIAVWNNFLLPFVMLSNNELYPLTLGMYGMIMPTGGQPNQYSLVIAGVLLSIVPLAIIFLSLQRFWKIDLLSGGVKL</sequence>
<evidence type="ECO:0000313" key="10">
    <source>
        <dbReference type="EMBL" id="QDZ16343.1"/>
    </source>
</evidence>
<dbReference type="InterPro" id="IPR000515">
    <property type="entry name" value="MetI-like"/>
</dbReference>
<dbReference type="Gene3D" id="1.10.3720.10">
    <property type="entry name" value="MetI-like"/>
    <property type="match status" value="1"/>
</dbReference>
<keyword evidence="4 7" id="KW-0812">Transmembrane</keyword>
<evidence type="ECO:0000256" key="6">
    <source>
        <dbReference type="ARBA" id="ARBA00023136"/>
    </source>
</evidence>
<keyword evidence="2 7" id="KW-0813">Transport</keyword>
<accession>A0A5B8M7E2</accession>
<feature type="transmembrane region" description="Helical" evidence="7">
    <location>
        <begin position="166"/>
        <end position="183"/>
    </location>
</feature>
<evidence type="ECO:0000256" key="7">
    <source>
        <dbReference type="RuleBase" id="RU363032"/>
    </source>
</evidence>
<evidence type="ECO:0000256" key="5">
    <source>
        <dbReference type="ARBA" id="ARBA00022989"/>
    </source>
</evidence>
<dbReference type="CDD" id="cd06261">
    <property type="entry name" value="TM_PBP2"/>
    <property type="match status" value="1"/>
</dbReference>
<protein>
    <submittedName>
        <fullName evidence="10">Carbohydrate ABC transporter permease</fullName>
    </submittedName>
</protein>
<dbReference type="GO" id="GO:0055085">
    <property type="term" value="P:transmembrane transport"/>
    <property type="evidence" value="ECO:0007669"/>
    <property type="project" value="InterPro"/>
</dbReference>
<comment type="subcellular location">
    <subcellularLocation>
        <location evidence="1 7">Cell membrane</location>
        <topology evidence="1 7">Multi-pass membrane protein</topology>
    </subcellularLocation>
</comment>
<dbReference type="PROSITE" id="PS50928">
    <property type="entry name" value="ABC_TM1"/>
    <property type="match status" value="1"/>
</dbReference>
<dbReference type="Proteomes" id="UP000320216">
    <property type="component" value="Chromosome"/>
</dbReference>
<comment type="similarity">
    <text evidence="7">Belongs to the binding-protein-dependent transport system permease family.</text>
</comment>
<evidence type="ECO:0000256" key="1">
    <source>
        <dbReference type="ARBA" id="ARBA00004651"/>
    </source>
</evidence>
<dbReference type="OrthoDB" id="2063054at2"/>
<evidence type="ECO:0000313" key="11">
    <source>
        <dbReference type="Proteomes" id="UP000320216"/>
    </source>
</evidence>
<feature type="domain" description="ABC transmembrane type-1" evidence="9">
    <location>
        <begin position="98"/>
        <end position="290"/>
    </location>
</feature>
<dbReference type="GO" id="GO:0005886">
    <property type="term" value="C:plasma membrane"/>
    <property type="evidence" value="ECO:0007669"/>
    <property type="project" value="UniProtKB-SubCell"/>
</dbReference>
<feature type="transmembrane region" description="Helical" evidence="7">
    <location>
        <begin position="34"/>
        <end position="56"/>
    </location>
</feature>
<dbReference type="RefSeq" id="WP_146322347.1">
    <property type="nucleotide sequence ID" value="NZ_CP042305.1"/>
</dbReference>
<gene>
    <name evidence="10" type="ORF">FPZ11_17705</name>
</gene>
<feature type="transmembrane region" description="Helical" evidence="7">
    <location>
        <begin position="134"/>
        <end position="154"/>
    </location>
</feature>
<keyword evidence="5 7" id="KW-1133">Transmembrane helix</keyword>
<dbReference type="PANTHER" id="PTHR43744">
    <property type="entry name" value="ABC TRANSPORTER PERMEASE PROTEIN MG189-RELATED-RELATED"/>
    <property type="match status" value="1"/>
</dbReference>
<organism evidence="10 11">
    <name type="scientific">Humibacter ginsenosidimutans</name>
    <dbReference type="NCBI Taxonomy" id="2599293"/>
    <lineage>
        <taxon>Bacteria</taxon>
        <taxon>Bacillati</taxon>
        <taxon>Actinomycetota</taxon>
        <taxon>Actinomycetes</taxon>
        <taxon>Micrococcales</taxon>
        <taxon>Microbacteriaceae</taxon>
        <taxon>Humibacter</taxon>
    </lineage>
</organism>
<evidence type="ECO:0000259" key="9">
    <source>
        <dbReference type="PROSITE" id="PS50928"/>
    </source>
</evidence>
<dbReference type="PANTHER" id="PTHR43744:SF12">
    <property type="entry name" value="ABC TRANSPORTER PERMEASE PROTEIN MG189-RELATED"/>
    <property type="match status" value="1"/>
</dbReference>
<dbReference type="Pfam" id="PF00528">
    <property type="entry name" value="BPD_transp_1"/>
    <property type="match status" value="1"/>
</dbReference>